<feature type="non-terminal residue" evidence="1">
    <location>
        <position position="327"/>
    </location>
</feature>
<reference evidence="1" key="1">
    <citation type="submission" date="2018-05" db="EMBL/GenBank/DDBJ databases">
        <authorList>
            <person name="Lanie J.A."/>
            <person name="Ng W.-L."/>
            <person name="Kazmierczak K.M."/>
            <person name="Andrzejewski T.M."/>
            <person name="Davidsen T.M."/>
            <person name="Wayne K.J."/>
            <person name="Tettelin H."/>
            <person name="Glass J.I."/>
            <person name="Rusch D."/>
            <person name="Podicherti R."/>
            <person name="Tsui H.-C.T."/>
            <person name="Winkler M.E."/>
        </authorList>
    </citation>
    <scope>NUCLEOTIDE SEQUENCE</scope>
</reference>
<proteinExistence type="predicted"/>
<accession>A0A382KUD2</accession>
<gene>
    <name evidence="1" type="ORF">METZ01_LOCUS279251</name>
</gene>
<name>A0A382KUD2_9ZZZZ</name>
<evidence type="ECO:0000313" key="1">
    <source>
        <dbReference type="EMBL" id="SVC26397.1"/>
    </source>
</evidence>
<dbReference type="EMBL" id="UINC01082015">
    <property type="protein sequence ID" value="SVC26397.1"/>
    <property type="molecule type" value="Genomic_DNA"/>
</dbReference>
<evidence type="ECO:0008006" key="2">
    <source>
        <dbReference type="Google" id="ProtNLM"/>
    </source>
</evidence>
<organism evidence="1">
    <name type="scientific">marine metagenome</name>
    <dbReference type="NCBI Taxonomy" id="408172"/>
    <lineage>
        <taxon>unclassified sequences</taxon>
        <taxon>metagenomes</taxon>
        <taxon>ecological metagenomes</taxon>
    </lineage>
</organism>
<dbReference type="AlphaFoldDB" id="A0A382KUD2"/>
<protein>
    <recommendedName>
        <fullName evidence="2">Peptidase M6-like domain-containing protein</fullName>
    </recommendedName>
</protein>
<sequence>MKAITFCIAAFGIIIAAEKEVKTVDTIGNSVRNNPAESQTQSRETTIVWEENFESGENGWSFDAGWELTESSYHSETHSALSPNTDANMNATFNLLSPTITLPEISPEEIINFGFWLNANLPDADGDGDDYLDDYYSISLLDLGALAWHSTDFNSGAIGADGNNFWGGDEEIGGYLDSWIQYLDTPSISVGSGASLSSKIFYAIEDPAGGQVAGTCTDGWDAANIRISTDGGSTWDLLEDSMNPYHFECGYGWIWNDAEYDTGGSLNHLAPGWGGTTSNRWKNFNADLSAYAGQDVIIRFAFGSDPAYSTIDDASITGFQVDAITVS</sequence>